<reference evidence="2" key="1">
    <citation type="submission" date="2013-12" db="EMBL/GenBank/DDBJ databases">
        <title>Molecular and functional characterisation of cytokines and cytokine receptors in salmonids.</title>
        <authorList>
            <person name="Wang T."/>
            <person name="Secombes C."/>
        </authorList>
    </citation>
    <scope>NUCLEOTIDE SEQUENCE</scope>
    <source>
        <tissue evidence="2">Head kidney macrophages</tissue>
    </source>
</reference>
<dbReference type="RefSeq" id="XP_045551207.1">
    <property type="nucleotide sequence ID" value="XM_045695251.1"/>
</dbReference>
<protein>
    <submittedName>
        <fullName evidence="2">Interleukin-23 p19a subunit</fullName>
    </submittedName>
    <submittedName>
        <fullName evidence="4">Uncharacterized protein LOC123727141</fullName>
    </submittedName>
</protein>
<dbReference type="EMBL" id="HG917958">
    <property type="protein sequence ID" value="CDM74108.1"/>
    <property type="molecule type" value="mRNA"/>
</dbReference>
<proteinExistence type="evidence at transcript level"/>
<evidence type="ECO:0000256" key="1">
    <source>
        <dbReference type="SAM" id="SignalP"/>
    </source>
</evidence>
<dbReference type="Proteomes" id="UP001652741">
    <property type="component" value="Chromosome ssa15"/>
</dbReference>
<keyword evidence="3" id="KW-1185">Reference proteome</keyword>
<dbReference type="Gene3D" id="1.20.1250.10">
    <property type="match status" value="1"/>
</dbReference>
<evidence type="ECO:0000313" key="3">
    <source>
        <dbReference type="Proteomes" id="UP001652741"/>
    </source>
</evidence>
<gene>
    <name evidence="2" type="primary">IL23p19a</name>
    <name evidence="4" type="synonym">LOC123727141</name>
</gene>
<feature type="signal peptide" evidence="1">
    <location>
        <begin position="1"/>
        <end position="20"/>
    </location>
</feature>
<dbReference type="InterPro" id="IPR009079">
    <property type="entry name" value="4_helix_cytokine-like_core"/>
</dbReference>
<evidence type="ECO:0000313" key="2">
    <source>
        <dbReference type="EMBL" id="CDM74108.1"/>
    </source>
</evidence>
<sequence length="191" mass="21597">MYLSFTTVVTLLVVFTGAFSAPVNQPVGISWNNVKVNEYSLQLNQLAKRLLIEELSHLKSVERVVKWPRVLVEATDKCDPTNLRADSTPCLNKMVSALKNYRIVFGIISQFKSSCAKVGEKVNKVVEEVLFQMGEPRPDSEENWSKVNSWEEPGLCRDNIEKLFSFSILMARVFAPGDPAKYIMNSTKYSI</sequence>
<organism evidence="2">
    <name type="scientific">Salmo salar</name>
    <name type="common">Atlantic salmon</name>
    <dbReference type="NCBI Taxonomy" id="8030"/>
    <lineage>
        <taxon>Eukaryota</taxon>
        <taxon>Metazoa</taxon>
        <taxon>Chordata</taxon>
        <taxon>Craniata</taxon>
        <taxon>Vertebrata</taxon>
        <taxon>Euteleostomi</taxon>
        <taxon>Actinopterygii</taxon>
        <taxon>Neopterygii</taxon>
        <taxon>Teleostei</taxon>
        <taxon>Protacanthopterygii</taxon>
        <taxon>Salmoniformes</taxon>
        <taxon>Salmonidae</taxon>
        <taxon>Salmoninae</taxon>
        <taxon>Salmo</taxon>
    </lineage>
</organism>
<name>A0A0U5EKZ0_SALSA</name>
<keyword evidence="1" id="KW-0732">Signal</keyword>
<accession>A0A0U5EKZ0</accession>
<reference evidence="4" key="2">
    <citation type="submission" date="2025-05" db="UniProtKB">
        <authorList>
            <consortium name="RefSeq"/>
        </authorList>
    </citation>
    <scope>IDENTIFICATION</scope>
</reference>
<evidence type="ECO:0000313" key="4">
    <source>
        <dbReference type="RefSeq" id="XP_045551207.1"/>
    </source>
</evidence>
<feature type="chain" id="PRO_5006856246" evidence="1">
    <location>
        <begin position="21"/>
        <end position="191"/>
    </location>
</feature>
<dbReference type="AlphaFoldDB" id="A0A0U5EKZ0"/>